<name>A0AB33IVM2_9BACT</name>
<evidence type="ECO:0000259" key="6">
    <source>
        <dbReference type="Pfam" id="PF07980"/>
    </source>
</evidence>
<evidence type="ECO:0000256" key="3">
    <source>
        <dbReference type="ARBA" id="ARBA00022729"/>
    </source>
</evidence>
<accession>A0AB33IVM2</accession>
<dbReference type="CDD" id="cd08977">
    <property type="entry name" value="SusD"/>
    <property type="match status" value="1"/>
</dbReference>
<protein>
    <submittedName>
        <fullName evidence="8">RagB/SusD family nutrient uptake outer membrane protein</fullName>
    </submittedName>
</protein>
<gene>
    <name evidence="8" type="ORF">GTC17254_13320</name>
</gene>
<evidence type="ECO:0000313" key="8">
    <source>
        <dbReference type="EMBL" id="BFO73735.1"/>
    </source>
</evidence>
<evidence type="ECO:0000256" key="5">
    <source>
        <dbReference type="ARBA" id="ARBA00023237"/>
    </source>
</evidence>
<dbReference type="PROSITE" id="PS51257">
    <property type="entry name" value="PROKAR_LIPOPROTEIN"/>
    <property type="match status" value="1"/>
</dbReference>
<comment type="subcellular location">
    <subcellularLocation>
        <location evidence="1">Cell outer membrane</location>
    </subcellularLocation>
</comment>
<dbReference type="GO" id="GO:0009279">
    <property type="term" value="C:cell outer membrane"/>
    <property type="evidence" value="ECO:0007669"/>
    <property type="project" value="UniProtKB-SubCell"/>
</dbReference>
<dbReference type="Gene3D" id="1.25.40.390">
    <property type="match status" value="1"/>
</dbReference>
<keyword evidence="3" id="KW-0732">Signal</keyword>
<proteinExistence type="inferred from homology"/>
<dbReference type="Pfam" id="PF14322">
    <property type="entry name" value="SusD-like_3"/>
    <property type="match status" value="1"/>
</dbReference>
<keyword evidence="4" id="KW-0472">Membrane</keyword>
<keyword evidence="5" id="KW-0998">Cell outer membrane</keyword>
<dbReference type="AlphaFoldDB" id="A0AB33IVM2"/>
<organism evidence="8">
    <name type="scientific">Prevotella sp. GTC17254</name>
    <dbReference type="NCBI Taxonomy" id="3236794"/>
    <lineage>
        <taxon>Bacteria</taxon>
        <taxon>Pseudomonadati</taxon>
        <taxon>Bacteroidota</taxon>
        <taxon>Bacteroidia</taxon>
        <taxon>Bacteroidales</taxon>
        <taxon>Prevotellaceae</taxon>
        <taxon>Prevotella</taxon>
    </lineage>
</organism>
<evidence type="ECO:0000256" key="4">
    <source>
        <dbReference type="ARBA" id="ARBA00023136"/>
    </source>
</evidence>
<evidence type="ECO:0000259" key="7">
    <source>
        <dbReference type="Pfam" id="PF14322"/>
    </source>
</evidence>
<dbReference type="InterPro" id="IPR012944">
    <property type="entry name" value="SusD_RagB_dom"/>
</dbReference>
<dbReference type="InterPro" id="IPR011990">
    <property type="entry name" value="TPR-like_helical_dom_sf"/>
</dbReference>
<dbReference type="InterPro" id="IPR033985">
    <property type="entry name" value="SusD-like_N"/>
</dbReference>
<sequence length="491" mass="55005">MKYLYLLVVFFFVSCVSLDEEPASRQVGERFYRNEAEALSAVNAVYESLHNKDSYLPMSLYNGLIHITTEMATDDYIAGPRARNAHVRAMASLTYDASNNRVDELWRETYITINRANAVIDRTATIPESEISDGMRSRIINEAKFLRALSYFNLVRWYGSVPLILHEVSDLSSPNLYPAKVSEEVLYAQIVADLEGACQLPAPSAYAAEDAGRATSGAAQALLAKVYLTRGRWQQAAETCEKLMSTHWYSLFPDFSSVFDVAHKNGKEHIFSVQYQGNAGYVGNMLGSLSAAYEVPGINGDYAHAVNPKSGLYAAFVPADKRRAVTFVTSMVSPADHQSYTLSQPHLFKYYDPSAEGKPGESSRNFPVLRYADVLLMYAEALNEWHGSPTAQAYAALDSVRARAGLPSLSVSHPSLSQSAFRDSVFLERRKEFVYEHQRWFDLVRRGADYYVQILHRAGKSNAAARHVHLPIPQRELDLNPQLKQNPAWEK</sequence>
<evidence type="ECO:0000256" key="1">
    <source>
        <dbReference type="ARBA" id="ARBA00004442"/>
    </source>
</evidence>
<evidence type="ECO:0000256" key="2">
    <source>
        <dbReference type="ARBA" id="ARBA00006275"/>
    </source>
</evidence>
<comment type="similarity">
    <text evidence="2">Belongs to the SusD family.</text>
</comment>
<feature type="domain" description="RagB/SusD" evidence="6">
    <location>
        <begin position="333"/>
        <end position="489"/>
    </location>
</feature>
<dbReference type="Pfam" id="PF07980">
    <property type="entry name" value="SusD_RagB"/>
    <property type="match status" value="1"/>
</dbReference>
<dbReference type="EMBL" id="AP035786">
    <property type="protein sequence ID" value="BFO73735.1"/>
    <property type="molecule type" value="Genomic_DNA"/>
</dbReference>
<feature type="domain" description="SusD-like N-terminal" evidence="7">
    <location>
        <begin position="84"/>
        <end position="228"/>
    </location>
</feature>
<reference evidence="8" key="1">
    <citation type="submission" date="2024-07" db="EMBL/GenBank/DDBJ databases">
        <title>Complete genome sequence of Prevotella sp. YM-2024 GTC17254.</title>
        <authorList>
            <person name="Hayashi M."/>
            <person name="Muto Y."/>
            <person name="Tanaka K."/>
            <person name="Niwa H."/>
        </authorList>
    </citation>
    <scope>NUCLEOTIDE SEQUENCE</scope>
    <source>
        <strain evidence="8">GTC17254</strain>
    </source>
</reference>
<dbReference type="SUPFAM" id="SSF48452">
    <property type="entry name" value="TPR-like"/>
    <property type="match status" value="1"/>
</dbReference>